<reference evidence="1 2" key="1">
    <citation type="journal article" date="2018" name="Front. Plant Sci.">
        <title>Red Clover (Trifolium pratense) and Zigzag Clover (T. medium) - A Picture of Genomic Similarities and Differences.</title>
        <authorList>
            <person name="Dluhosova J."/>
            <person name="Istvanek J."/>
            <person name="Nedelnik J."/>
            <person name="Repkova J."/>
        </authorList>
    </citation>
    <scope>NUCLEOTIDE SEQUENCE [LARGE SCALE GENOMIC DNA]</scope>
    <source>
        <strain evidence="2">cv. 10/8</strain>
        <tissue evidence="1">Leaf</tissue>
    </source>
</reference>
<protein>
    <submittedName>
        <fullName evidence="1">Uncharacterized protein</fullName>
    </submittedName>
</protein>
<dbReference type="AlphaFoldDB" id="A0A392M9M2"/>
<dbReference type="Proteomes" id="UP000265520">
    <property type="component" value="Unassembled WGS sequence"/>
</dbReference>
<name>A0A392M9M2_9FABA</name>
<feature type="non-terminal residue" evidence="1">
    <location>
        <position position="1"/>
    </location>
</feature>
<evidence type="ECO:0000313" key="2">
    <source>
        <dbReference type="Proteomes" id="UP000265520"/>
    </source>
</evidence>
<comment type="caution">
    <text evidence="1">The sequence shown here is derived from an EMBL/GenBank/DDBJ whole genome shotgun (WGS) entry which is preliminary data.</text>
</comment>
<proteinExistence type="predicted"/>
<accession>A0A392M9M2</accession>
<gene>
    <name evidence="1" type="ORF">A2U01_0004727</name>
</gene>
<evidence type="ECO:0000313" key="1">
    <source>
        <dbReference type="EMBL" id="MCH83899.1"/>
    </source>
</evidence>
<organism evidence="1 2">
    <name type="scientific">Trifolium medium</name>
    <dbReference type="NCBI Taxonomy" id="97028"/>
    <lineage>
        <taxon>Eukaryota</taxon>
        <taxon>Viridiplantae</taxon>
        <taxon>Streptophyta</taxon>
        <taxon>Embryophyta</taxon>
        <taxon>Tracheophyta</taxon>
        <taxon>Spermatophyta</taxon>
        <taxon>Magnoliopsida</taxon>
        <taxon>eudicotyledons</taxon>
        <taxon>Gunneridae</taxon>
        <taxon>Pentapetalae</taxon>
        <taxon>rosids</taxon>
        <taxon>fabids</taxon>
        <taxon>Fabales</taxon>
        <taxon>Fabaceae</taxon>
        <taxon>Papilionoideae</taxon>
        <taxon>50 kb inversion clade</taxon>
        <taxon>NPAAA clade</taxon>
        <taxon>Hologalegina</taxon>
        <taxon>IRL clade</taxon>
        <taxon>Trifolieae</taxon>
        <taxon>Trifolium</taxon>
    </lineage>
</organism>
<keyword evidence="2" id="KW-1185">Reference proteome</keyword>
<sequence length="71" mass="8290">PAELSQLNGRLHFGDARRVTDVEYRRPSVCSDKIVLFTNMKLQNDGDVRTNVLYFLSVQYEKINRARRYVG</sequence>
<dbReference type="EMBL" id="LXQA010005930">
    <property type="protein sequence ID" value="MCH83899.1"/>
    <property type="molecule type" value="Genomic_DNA"/>
</dbReference>